<keyword evidence="2" id="KW-1185">Reference proteome</keyword>
<sequence>MPEEMARYIEHFDFILSPRSKTPYNMGICSFNGELRINLTRNTQEPHLEEALLTLFTEQNIACQVETQTMQTLEKAKTRSRA</sequence>
<reference evidence="1 2" key="1">
    <citation type="journal article" date="2014" name="Int. J. Syst. Evol. Microbiol.">
        <title>Listeria floridensis sp. nov., Listeria aquatica sp. nov., Listeria cornellensis sp. nov., Listeria riparia sp. nov. and Listeria grandensis sp. nov., from agricultural and natural environments.</title>
        <authorList>
            <person name="den Bakker H.C."/>
            <person name="Warchocki S."/>
            <person name="Wright E.M."/>
            <person name="Allred A.F."/>
            <person name="Ahlstrom C."/>
            <person name="Manuel C.S."/>
            <person name="Stasiewicz M.J."/>
            <person name="Burrell A."/>
            <person name="Roof S."/>
            <person name="Strawn L."/>
            <person name="Fortes E.D."/>
            <person name="Nightingale K.K."/>
            <person name="Kephart D."/>
            <person name="Wiedmann M."/>
        </authorList>
    </citation>
    <scope>NUCLEOTIDE SEQUENCE [LARGE SCALE GENOMIC DNA]</scope>
    <source>
        <strain evidence="1 2">FSL S10-1188</strain>
    </source>
</reference>
<protein>
    <submittedName>
        <fullName evidence="1">Uncharacterized protein</fullName>
    </submittedName>
</protein>
<dbReference type="RefSeq" id="WP_149023303.1">
    <property type="nucleotide sequence ID" value="NZ_AOCG01000006.1"/>
</dbReference>
<gene>
    <name evidence="1" type="ORF">MAQA_05118</name>
</gene>
<proteinExistence type="predicted"/>
<evidence type="ECO:0000313" key="2">
    <source>
        <dbReference type="Proteomes" id="UP000019246"/>
    </source>
</evidence>
<dbReference type="PATRIC" id="fig|1265818.5.peg.1015"/>
<dbReference type="OrthoDB" id="4876345at2"/>
<name>W7B2B2_9LIST</name>
<dbReference type="EMBL" id="AOCG01000006">
    <property type="protein sequence ID" value="EUJ19560.1"/>
    <property type="molecule type" value="Genomic_DNA"/>
</dbReference>
<dbReference type="Proteomes" id="UP000019246">
    <property type="component" value="Unassembled WGS sequence"/>
</dbReference>
<comment type="caution">
    <text evidence="1">The sequence shown here is derived from an EMBL/GenBank/DDBJ whole genome shotgun (WGS) entry which is preliminary data.</text>
</comment>
<organism evidence="1 2">
    <name type="scientific">Listeria aquatica FSL S10-1188</name>
    <dbReference type="NCBI Taxonomy" id="1265818"/>
    <lineage>
        <taxon>Bacteria</taxon>
        <taxon>Bacillati</taxon>
        <taxon>Bacillota</taxon>
        <taxon>Bacilli</taxon>
        <taxon>Bacillales</taxon>
        <taxon>Listeriaceae</taxon>
        <taxon>Listeria</taxon>
    </lineage>
</organism>
<evidence type="ECO:0000313" key="1">
    <source>
        <dbReference type="EMBL" id="EUJ19560.1"/>
    </source>
</evidence>
<accession>W7B2B2</accession>
<dbReference type="STRING" id="1265818.MAQA_05118"/>
<dbReference type="AlphaFoldDB" id="W7B2B2"/>